<name>A0A7G2ITY6_CITFR</name>
<comment type="similarity">
    <text evidence="2">Belongs to the glycosyl hydrolase 3 family.</text>
</comment>
<accession>A0A7G2ITY6</accession>
<dbReference type="GO" id="GO:0004563">
    <property type="term" value="F:beta-N-acetylhexosaminidase activity"/>
    <property type="evidence" value="ECO:0007669"/>
    <property type="project" value="UniProtKB-EC"/>
</dbReference>
<dbReference type="EC" id="3.2.1.52" evidence="3"/>
<dbReference type="InterPro" id="IPR017853">
    <property type="entry name" value="GH"/>
</dbReference>
<evidence type="ECO:0000256" key="1">
    <source>
        <dbReference type="ARBA" id="ARBA00001231"/>
    </source>
</evidence>
<reference evidence="7 8" key="1">
    <citation type="submission" date="2013-10" db="EMBL/GenBank/DDBJ databases">
        <title>Antibiotic resistance diversity of beta-lactamase producers in the General Hospital Vienna.</title>
        <authorList>
            <person name="Barisic I."/>
            <person name="Mitteregger D."/>
            <person name="Hirschl A.M."/>
            <person name="Noehammer C."/>
            <person name="Wiesinger-Mayr H."/>
        </authorList>
    </citation>
    <scope>NUCLEOTIDE SEQUENCE [LARGE SCALE GENOMIC DNA]</scope>
    <source>
        <strain evidence="7 8">ISC11</strain>
    </source>
</reference>
<dbReference type="GO" id="GO:0009254">
    <property type="term" value="P:peptidoglycan turnover"/>
    <property type="evidence" value="ECO:0007669"/>
    <property type="project" value="TreeGrafter"/>
</dbReference>
<evidence type="ECO:0000313" key="8">
    <source>
        <dbReference type="Proteomes" id="UP000019194"/>
    </source>
</evidence>
<dbReference type="InterPro" id="IPR050226">
    <property type="entry name" value="NagZ_Beta-hexosaminidase"/>
</dbReference>
<sequence length="162" mass="17848">MGPVMLDVEGYELDAEEREILAHPLVGGLILFTRNYHDPEQLRELVRQIRTASRNHLVVAVDQEGGRVQRFREGFTRLPAAQSFAALHGLEEGGKLAQDAGWLMASEMIAMDIDISFAPVLDVGHISAAIGERSYHADPLKALAMATRFIDGMHAAGMKNDR</sequence>
<dbReference type="Gene3D" id="3.20.20.300">
    <property type="entry name" value="Glycoside hydrolase, family 3, N-terminal domain"/>
    <property type="match status" value="1"/>
</dbReference>
<evidence type="ECO:0000256" key="3">
    <source>
        <dbReference type="ARBA" id="ARBA00012663"/>
    </source>
</evidence>
<dbReference type="AlphaFoldDB" id="A0A7G2ITY6"/>
<evidence type="ECO:0000259" key="6">
    <source>
        <dbReference type="Pfam" id="PF00933"/>
    </source>
</evidence>
<dbReference type="NCBIfam" id="NF003740">
    <property type="entry name" value="PRK05337.1"/>
    <property type="match status" value="1"/>
</dbReference>
<feature type="domain" description="Glycoside hydrolase family 3 N-terminal" evidence="6">
    <location>
        <begin position="8"/>
        <end position="160"/>
    </location>
</feature>
<dbReference type="InterPro" id="IPR001764">
    <property type="entry name" value="Glyco_hydro_3_N"/>
</dbReference>
<proteinExistence type="inferred from homology"/>
<dbReference type="Pfam" id="PF00933">
    <property type="entry name" value="Glyco_hydro_3"/>
    <property type="match status" value="1"/>
</dbReference>
<keyword evidence="5 7" id="KW-0326">Glycosidase</keyword>
<comment type="caution">
    <text evidence="7">The sequence shown here is derived from an EMBL/GenBank/DDBJ whole genome shotgun (WGS) entry which is preliminary data.</text>
</comment>
<dbReference type="InterPro" id="IPR036962">
    <property type="entry name" value="Glyco_hydro_3_N_sf"/>
</dbReference>
<organism evidence="7 8">
    <name type="scientific">Citrobacter freundii</name>
    <dbReference type="NCBI Taxonomy" id="546"/>
    <lineage>
        <taxon>Bacteria</taxon>
        <taxon>Pseudomonadati</taxon>
        <taxon>Pseudomonadota</taxon>
        <taxon>Gammaproteobacteria</taxon>
        <taxon>Enterobacterales</taxon>
        <taxon>Enterobacteriaceae</taxon>
        <taxon>Citrobacter</taxon>
        <taxon>Citrobacter freundii complex</taxon>
    </lineage>
</organism>
<comment type="catalytic activity">
    <reaction evidence="1">
        <text>Hydrolysis of terminal non-reducing N-acetyl-D-hexosamine residues in N-acetyl-beta-D-hexosaminides.</text>
        <dbReference type="EC" id="3.2.1.52"/>
    </reaction>
</comment>
<evidence type="ECO:0000256" key="4">
    <source>
        <dbReference type="ARBA" id="ARBA00022801"/>
    </source>
</evidence>
<evidence type="ECO:0000256" key="5">
    <source>
        <dbReference type="ARBA" id="ARBA00023295"/>
    </source>
</evidence>
<evidence type="ECO:0000313" key="7">
    <source>
        <dbReference type="EMBL" id="CDL40152.1"/>
    </source>
</evidence>
<keyword evidence="4 7" id="KW-0378">Hydrolase</keyword>
<evidence type="ECO:0000256" key="2">
    <source>
        <dbReference type="ARBA" id="ARBA00005336"/>
    </source>
</evidence>
<dbReference type="Proteomes" id="UP000019194">
    <property type="component" value="Unassembled WGS sequence"/>
</dbReference>
<dbReference type="PANTHER" id="PTHR30480:SF13">
    <property type="entry name" value="BETA-HEXOSAMINIDASE"/>
    <property type="match status" value="1"/>
</dbReference>
<dbReference type="GO" id="GO:0005975">
    <property type="term" value="P:carbohydrate metabolic process"/>
    <property type="evidence" value="ECO:0007669"/>
    <property type="project" value="InterPro"/>
</dbReference>
<dbReference type="EMBL" id="CBWP010000071">
    <property type="protein sequence ID" value="CDL40152.1"/>
    <property type="molecule type" value="Genomic_DNA"/>
</dbReference>
<protein>
    <recommendedName>
        <fullName evidence="3">beta-N-acetylhexosaminidase</fullName>
        <ecNumber evidence="3">3.2.1.52</ecNumber>
    </recommendedName>
</protein>
<dbReference type="SUPFAM" id="SSF51445">
    <property type="entry name" value="(Trans)glycosidases"/>
    <property type="match status" value="1"/>
</dbReference>
<dbReference type="PANTHER" id="PTHR30480">
    <property type="entry name" value="BETA-HEXOSAMINIDASE-RELATED"/>
    <property type="match status" value="1"/>
</dbReference>